<dbReference type="EMBL" id="MGEF01000021">
    <property type="protein sequence ID" value="OGL78911.1"/>
    <property type="molecule type" value="Genomic_DNA"/>
</dbReference>
<name>A0A1F7UKV6_9BACT</name>
<dbReference type="InterPro" id="IPR048846">
    <property type="entry name" value="PaaX-like_central"/>
</dbReference>
<gene>
    <name evidence="2" type="ORF">A3J43_00825</name>
</gene>
<organism evidence="2 3">
    <name type="scientific">Candidatus Uhrbacteria bacterium RIFCSPHIGHO2_12_FULL_54_23</name>
    <dbReference type="NCBI Taxonomy" id="1802397"/>
    <lineage>
        <taxon>Bacteria</taxon>
        <taxon>Candidatus Uhriibacteriota</taxon>
    </lineage>
</organism>
<dbReference type="Proteomes" id="UP000176604">
    <property type="component" value="Unassembled WGS sequence"/>
</dbReference>
<evidence type="ECO:0000313" key="2">
    <source>
        <dbReference type="EMBL" id="OGL78911.1"/>
    </source>
</evidence>
<comment type="caution">
    <text evidence="2">The sequence shown here is derived from an EMBL/GenBank/DDBJ whole genome shotgun (WGS) entry which is preliminary data.</text>
</comment>
<evidence type="ECO:0000259" key="1">
    <source>
        <dbReference type="Pfam" id="PF20803"/>
    </source>
</evidence>
<dbReference type="Pfam" id="PF20803">
    <property type="entry name" value="PaaX_M"/>
    <property type="match status" value="1"/>
</dbReference>
<dbReference type="AlphaFoldDB" id="A0A1F7UKV6"/>
<reference evidence="2 3" key="1">
    <citation type="journal article" date="2016" name="Nat. Commun.">
        <title>Thousands of microbial genomes shed light on interconnected biogeochemical processes in an aquifer system.</title>
        <authorList>
            <person name="Anantharaman K."/>
            <person name="Brown C.T."/>
            <person name="Hug L.A."/>
            <person name="Sharon I."/>
            <person name="Castelle C.J."/>
            <person name="Probst A.J."/>
            <person name="Thomas B.C."/>
            <person name="Singh A."/>
            <person name="Wilkins M.J."/>
            <person name="Karaoz U."/>
            <person name="Brodie E.L."/>
            <person name="Williams K.H."/>
            <person name="Hubbard S.S."/>
            <person name="Banfield J.F."/>
        </authorList>
    </citation>
    <scope>NUCLEOTIDE SEQUENCE [LARGE SCALE GENOMIC DNA]</scope>
</reference>
<accession>A0A1F7UKV6</accession>
<protein>
    <recommendedName>
        <fullName evidence="1">Transcriptional repressor PaaX-like central Cas2-like domain-containing protein</fullName>
    </recommendedName>
</protein>
<feature type="domain" description="Transcriptional repressor PaaX-like central Cas2-like" evidence="1">
    <location>
        <begin position="112"/>
        <end position="179"/>
    </location>
</feature>
<proteinExistence type="predicted"/>
<evidence type="ECO:0000313" key="3">
    <source>
        <dbReference type="Proteomes" id="UP000176604"/>
    </source>
</evidence>
<sequence>MSLRVKEPFTEKVLAKLTELEPMFSMTSGAAMELFGFNDLRKTKRWNHCQREKARRERTQVMKAFENLMRADLVTLIKGKRGSYRLTPKGWVKYALYYAQHIRKEKKMHKKGRGYIIIFDIPEKYRGFRDTLRRVLYALKYTQLQKSVFLTYDAEAFEFAGRVIANCELEDRVKCVIAEKVF</sequence>